<comment type="caution">
    <text evidence="2">The sequence shown here is derived from an EMBL/GenBank/DDBJ whole genome shotgun (WGS) entry which is preliminary data.</text>
</comment>
<dbReference type="EMBL" id="JACSIT010000117">
    <property type="protein sequence ID" value="MBC6995080.1"/>
    <property type="molecule type" value="Genomic_DNA"/>
</dbReference>
<evidence type="ECO:0000313" key="3">
    <source>
        <dbReference type="Proteomes" id="UP000650081"/>
    </source>
</evidence>
<dbReference type="InterPro" id="IPR028994">
    <property type="entry name" value="Integrin_alpha_N"/>
</dbReference>
<accession>A0A923T802</accession>
<evidence type="ECO:0000313" key="2">
    <source>
        <dbReference type="EMBL" id="MBC6995080.1"/>
    </source>
</evidence>
<sequence length="530" mass="58900">MRQYPASSCNAAFVVNDLRTWAKAIFVSGLMLTLYYCAEEVPASNLPTPELAQSTCGGCHAFPEPQLLDKATWERAVLPKMKFMLGFRTGVPDSILQQFSEAGLGTQLIDQARLFPTEPTLATADWDRLLAWYLEQAPATLPAATYRSTPDTTLPFRLRLPSLRFSPPGTTLAKVLEPGKLMTADVQKSLVFQWNDQLELVKQAPFPSGAVHLNTEADALWLTGIGNFLASDRPEGFLIRYPNDPALPAQTPLPALRRPVHATFGDLNGDGLRDIVVCEFGKWLGALAWWERTPTGYRRHPLRESAGAVKTFLRDMNADGFTDVVALFAQAREGISIFYNDGTGGFREKSILQFPPSYGSTSFELVDFDGDGDLDILYTAGDNADYHPILKPYHGVYLFRNAGEDRFEPVYFHHLPGAYGAQAVDFDQDGDLDIAAVAYFPDYGQPGSPGFVYLRQDAPLQFSPHTFADHRMGRWLSLDVGDLDGDGDQDIILSSLAMEIADRRYLATQERWLRDGIPFLLLENTLLTKK</sequence>
<dbReference type="Gene3D" id="2.130.10.130">
    <property type="entry name" value="Integrin alpha, N-terminal"/>
    <property type="match status" value="1"/>
</dbReference>
<gene>
    <name evidence="2" type="ORF">H9S92_12950</name>
</gene>
<dbReference type="InterPro" id="IPR013517">
    <property type="entry name" value="FG-GAP"/>
</dbReference>
<keyword evidence="3" id="KW-1185">Reference proteome</keyword>
<dbReference type="SUPFAM" id="SSF69318">
    <property type="entry name" value="Integrin alpha N-terminal domain"/>
    <property type="match status" value="1"/>
</dbReference>
<dbReference type="PANTHER" id="PTHR45460:SF2">
    <property type="entry name" value="ALPHA 1,3 GLUCANASE, GH71 FAMILY (EUROFUNG)"/>
    <property type="match status" value="1"/>
</dbReference>
<dbReference type="AlphaFoldDB" id="A0A923T802"/>
<protein>
    <submittedName>
        <fullName evidence="2">VCBS repeat-containing protein</fullName>
    </submittedName>
</protein>
<dbReference type="Proteomes" id="UP000650081">
    <property type="component" value="Unassembled WGS sequence"/>
</dbReference>
<reference evidence="2" key="1">
    <citation type="submission" date="2020-08" db="EMBL/GenBank/DDBJ databases">
        <title>Lewinella bacteria from marine environments.</title>
        <authorList>
            <person name="Zhong Y."/>
        </authorList>
    </citation>
    <scope>NUCLEOTIDE SEQUENCE</scope>
    <source>
        <strain evidence="2">KCTC 42187</strain>
    </source>
</reference>
<dbReference type="PANTHER" id="PTHR45460">
    <property type="entry name" value="SIMILAR TO CYSTEINE PROTEINASE"/>
    <property type="match status" value="1"/>
</dbReference>
<keyword evidence="1" id="KW-0732">Signal</keyword>
<organism evidence="2 3">
    <name type="scientific">Neolewinella lacunae</name>
    <dbReference type="NCBI Taxonomy" id="1517758"/>
    <lineage>
        <taxon>Bacteria</taxon>
        <taxon>Pseudomonadati</taxon>
        <taxon>Bacteroidota</taxon>
        <taxon>Saprospiria</taxon>
        <taxon>Saprospirales</taxon>
        <taxon>Lewinellaceae</taxon>
        <taxon>Neolewinella</taxon>
    </lineage>
</organism>
<dbReference type="Pfam" id="PF13517">
    <property type="entry name" value="FG-GAP_3"/>
    <property type="match status" value="1"/>
</dbReference>
<proteinExistence type="predicted"/>
<name>A0A923T802_9BACT</name>
<evidence type="ECO:0000256" key="1">
    <source>
        <dbReference type="ARBA" id="ARBA00022729"/>
    </source>
</evidence>
<dbReference type="RefSeq" id="WP_187467132.1">
    <property type="nucleotide sequence ID" value="NZ_JACSIT010000117.1"/>
</dbReference>